<dbReference type="GO" id="GO:0000723">
    <property type="term" value="P:telomere maintenance"/>
    <property type="evidence" value="ECO:0007669"/>
    <property type="project" value="InterPro"/>
</dbReference>
<keyword evidence="1" id="KW-0234">DNA repair</keyword>
<keyword evidence="1" id="KW-0378">Hydrolase</keyword>
<dbReference type="Gene3D" id="3.40.50.300">
    <property type="entry name" value="P-loop containing nucleotide triphosphate hydrolases"/>
    <property type="match status" value="1"/>
</dbReference>
<organism evidence="3 4">
    <name type="scientific">Eumeta variegata</name>
    <name type="common">Bagworm moth</name>
    <name type="synonym">Eumeta japonica</name>
    <dbReference type="NCBI Taxonomy" id="151549"/>
    <lineage>
        <taxon>Eukaryota</taxon>
        <taxon>Metazoa</taxon>
        <taxon>Ecdysozoa</taxon>
        <taxon>Arthropoda</taxon>
        <taxon>Hexapoda</taxon>
        <taxon>Insecta</taxon>
        <taxon>Pterygota</taxon>
        <taxon>Neoptera</taxon>
        <taxon>Endopterygota</taxon>
        <taxon>Lepidoptera</taxon>
        <taxon>Glossata</taxon>
        <taxon>Ditrysia</taxon>
        <taxon>Tineoidea</taxon>
        <taxon>Psychidae</taxon>
        <taxon>Oiketicinae</taxon>
        <taxon>Eumeta</taxon>
    </lineage>
</organism>
<dbReference type="PANTHER" id="PTHR10492">
    <property type="match status" value="1"/>
</dbReference>
<comment type="cofactor">
    <cofactor evidence="1">
        <name>Mg(2+)</name>
        <dbReference type="ChEBI" id="CHEBI:18420"/>
    </cofactor>
</comment>
<keyword evidence="1" id="KW-0067">ATP-binding</keyword>
<name>A0A4C1TBL2_EUMVA</name>
<feature type="domain" description="DNA helicase Pif1-like DEAD-box helicase" evidence="2">
    <location>
        <begin position="168"/>
        <end position="331"/>
    </location>
</feature>
<dbReference type="GO" id="GO:0043139">
    <property type="term" value="F:5'-3' DNA helicase activity"/>
    <property type="evidence" value="ECO:0007669"/>
    <property type="project" value="UniProtKB-EC"/>
</dbReference>
<keyword evidence="4" id="KW-1185">Reference proteome</keyword>
<dbReference type="GO" id="GO:0006310">
    <property type="term" value="P:DNA recombination"/>
    <property type="evidence" value="ECO:0007669"/>
    <property type="project" value="UniProtKB-KW"/>
</dbReference>
<evidence type="ECO:0000313" key="3">
    <source>
        <dbReference type="EMBL" id="GBP11556.1"/>
    </source>
</evidence>
<dbReference type="SUPFAM" id="SSF52540">
    <property type="entry name" value="P-loop containing nucleoside triphosphate hydrolases"/>
    <property type="match status" value="1"/>
</dbReference>
<dbReference type="AlphaFoldDB" id="A0A4C1TBL2"/>
<dbReference type="OrthoDB" id="272985at2759"/>
<dbReference type="Pfam" id="PF05970">
    <property type="entry name" value="PIF1"/>
    <property type="match status" value="1"/>
</dbReference>
<dbReference type="GO" id="GO:0005524">
    <property type="term" value="F:ATP binding"/>
    <property type="evidence" value="ECO:0007669"/>
    <property type="project" value="UniProtKB-KW"/>
</dbReference>
<comment type="catalytic activity">
    <reaction evidence="1">
        <text>ATP + H2O = ADP + phosphate + H(+)</text>
        <dbReference type="Rhea" id="RHEA:13065"/>
        <dbReference type="ChEBI" id="CHEBI:15377"/>
        <dbReference type="ChEBI" id="CHEBI:15378"/>
        <dbReference type="ChEBI" id="CHEBI:30616"/>
        <dbReference type="ChEBI" id="CHEBI:43474"/>
        <dbReference type="ChEBI" id="CHEBI:456216"/>
        <dbReference type="EC" id="5.6.2.3"/>
    </reaction>
</comment>
<proteinExistence type="inferred from homology"/>
<keyword evidence="1" id="KW-0233">DNA recombination</keyword>
<dbReference type="GO" id="GO:0016887">
    <property type="term" value="F:ATP hydrolysis activity"/>
    <property type="evidence" value="ECO:0007669"/>
    <property type="project" value="RHEA"/>
</dbReference>
<sequence length="338" mass="37881">MVIQNIEEELLTLVVSRFKLNDFEVDNRWVVPYNPINKGSVQAAFSLENDKDESACLAMGLLEDDKHWDETPEEVAVSDHPAKLRDLFAILLKNWQISNASTLWEKHKDNLSKDIKKIRKKRGELVVQYGLPVPRTLHQVAINAELLAETNYDANMLNKDVTLQEKYLTIDQQKLYNINNSKGQMLFTDVPGGTGKTYLLNLLLTKVRSQGNIALAVASSGIAATLLVEERTAHATFKIPLDLNRLETPICKISKQSNLAEVIRACKLIVWDESTMAHKGGLEALNRALQDIKSNNFLMGGITVLLTGDFRQTLQVLPKGTLADEVRHVLNHQFCGAL</sequence>
<protein>
    <recommendedName>
        <fullName evidence="1">ATP-dependent DNA helicase</fullName>
        <ecNumber evidence="1">5.6.2.3</ecNumber>
    </recommendedName>
</protein>
<evidence type="ECO:0000256" key="1">
    <source>
        <dbReference type="RuleBase" id="RU363044"/>
    </source>
</evidence>
<dbReference type="GO" id="GO:0006281">
    <property type="term" value="P:DNA repair"/>
    <property type="evidence" value="ECO:0007669"/>
    <property type="project" value="UniProtKB-KW"/>
</dbReference>
<dbReference type="EMBL" id="BGZK01004911">
    <property type="protein sequence ID" value="GBP11556.1"/>
    <property type="molecule type" value="Genomic_DNA"/>
</dbReference>
<keyword evidence="1" id="KW-0547">Nucleotide-binding</keyword>
<comment type="similarity">
    <text evidence="1">Belongs to the helicase family.</text>
</comment>
<dbReference type="Proteomes" id="UP000299102">
    <property type="component" value="Unassembled WGS sequence"/>
</dbReference>
<dbReference type="InterPro" id="IPR010285">
    <property type="entry name" value="DNA_helicase_pif1-like_DEAD"/>
</dbReference>
<keyword evidence="1" id="KW-0227">DNA damage</keyword>
<reference evidence="3 4" key="1">
    <citation type="journal article" date="2019" name="Commun. Biol.">
        <title>The bagworm genome reveals a unique fibroin gene that provides high tensile strength.</title>
        <authorList>
            <person name="Kono N."/>
            <person name="Nakamura H."/>
            <person name="Ohtoshi R."/>
            <person name="Tomita M."/>
            <person name="Numata K."/>
            <person name="Arakawa K."/>
        </authorList>
    </citation>
    <scope>NUCLEOTIDE SEQUENCE [LARGE SCALE GENOMIC DNA]</scope>
</reference>
<keyword evidence="1 3" id="KW-0347">Helicase</keyword>
<dbReference type="PANTHER" id="PTHR10492:SF57">
    <property type="entry name" value="ATP-DEPENDENT DNA HELICASE"/>
    <property type="match status" value="1"/>
</dbReference>
<evidence type="ECO:0000313" key="4">
    <source>
        <dbReference type="Proteomes" id="UP000299102"/>
    </source>
</evidence>
<evidence type="ECO:0000259" key="2">
    <source>
        <dbReference type="Pfam" id="PF05970"/>
    </source>
</evidence>
<dbReference type="InterPro" id="IPR027417">
    <property type="entry name" value="P-loop_NTPase"/>
</dbReference>
<dbReference type="EC" id="5.6.2.3" evidence="1"/>
<accession>A0A4C1TBL2</accession>
<gene>
    <name evidence="3" type="primary">RRM3</name>
    <name evidence="3" type="ORF">EVAR_69264_1</name>
</gene>
<comment type="caution">
    <text evidence="3">The sequence shown here is derived from an EMBL/GenBank/DDBJ whole genome shotgun (WGS) entry which is preliminary data.</text>
</comment>